<gene>
    <name evidence="2" type="ORF">BOX15_Mlig026713g2</name>
</gene>
<comment type="caution">
    <text evidence="2">The sequence shown here is derived from an EMBL/GenBank/DDBJ whole genome shotgun (WGS) entry which is preliminary data.</text>
</comment>
<dbReference type="EMBL" id="NIVC01000992">
    <property type="protein sequence ID" value="PAA73798.1"/>
    <property type="molecule type" value="Genomic_DNA"/>
</dbReference>
<feature type="region of interest" description="Disordered" evidence="1">
    <location>
        <begin position="132"/>
        <end position="169"/>
    </location>
</feature>
<reference evidence="2 3" key="1">
    <citation type="submission" date="2017-06" db="EMBL/GenBank/DDBJ databases">
        <title>A platform for efficient transgenesis in Macrostomum lignano, a flatworm model organism for stem cell research.</title>
        <authorList>
            <person name="Berezikov E."/>
        </authorList>
    </citation>
    <scope>NUCLEOTIDE SEQUENCE [LARGE SCALE GENOMIC DNA]</scope>
    <source>
        <strain evidence="2">DV1</strain>
        <tissue evidence="2">Whole organism</tissue>
    </source>
</reference>
<evidence type="ECO:0000313" key="2">
    <source>
        <dbReference type="EMBL" id="PAA73798.1"/>
    </source>
</evidence>
<accession>A0A267FJ40</accession>
<feature type="non-terminal residue" evidence="2">
    <location>
        <position position="1"/>
    </location>
</feature>
<evidence type="ECO:0000256" key="1">
    <source>
        <dbReference type="SAM" id="MobiDB-lite"/>
    </source>
</evidence>
<protein>
    <submittedName>
        <fullName evidence="2">Uncharacterized protein</fullName>
    </submittedName>
</protein>
<sequence>KLPEQQQQQSQEQQQANQLRKSLWSSLRRLRNQAEQVLLLGNNEAINSCLTRLNFEADRLESIANNGSVSELSNDTDLEKKPIVKVDFTVAKASATSISADSIVTENIGATNSCINENKANVTELDSDVVKTSSDADAVDNPEDYIRHNAANTSKSEEDSNDDSKSNSSKEETIFPQFVELMPSINVESTEKPIDWSSLSYVTSSQHGLALLCSDGRSFIWKLSRAKNSFERVFVDLELLAFLTPLAWQPPIFFVRKLQDQFEQLRILRLADESKVEVTSIEFPKNVGRPMAADSTNILLDKVGKSNCRRDLRALILTDSGQFLSLSIVASNSGVENCRISTNLVPCKIVTDAAALSSIKLRCLPSINLAIIVDFAVGVGCIVDAITGIEQRRFVVDFPFVDAVSLPKLVASPGSGLFAVADANGCVSLRDAQLDDCPTIGRFRPITFREILTGLSNSGDSILFIDAKDASNGSLILRSYKQIESVDPNSEAAALCRSGDKFCLVMGTLSLQYGGDGSQAIELAASFWLPATTSWLSVLRVDEDGQPTEMAALTSAGDLMLSSGVNGVVRVATGPSVRLVRAAMFKTSCRCIVGMVTVSTKEPEVLRLFDSTRGFAASKMLGGEIVALSISSELNRVFVALARSASLAPGLSVAYIRVVALRVRATAGGICLANDLPPDVLFSTEKNKLPVDMCCLPNGGLILLAYIDAVDVHDCFDGRYLRSIDLSSTPFLPWPPQQQVLSPLGEASSCAILVSGDQIKFFANLDSEIKDEDDVIVCNRDVYLTPMSETTNWSLAGFLDGCLICANFRKESLMEENAEKFTNVKLLSLNSLHFSTSKFLNPVVYLSEMATPDPEYNNLIRRVSNSVFELHLPGSETCRIEECPMGVSLCLTKAVNTNTDIFWLFAIWGPLDFNHGLSNTGFVSIRHFTIADISFLLLSNDVIKFDKLFTRPALDHAGVDISLAAPPIVDFRCQMLAAASTPLGRHCLVWIVDPSGRTVNTPRKFLVPDALAVNTDVGTLRSVLVTDAGVLLFNERRILLLSHGSFAPLIRLKLCAHSPAISTVSRNQFNKQQFSVIFSDSRQALVLAPSLLHVEASGSTEYCLVSLDPLPISGIQIDLDSEKVSPPPLLSVSCVPCSSRIFYYTTYSLQQKTDSDGSGSSIVSVRSGNSNSAGARLNCRQIAWTSRIDHLAGLPASMPVDGGSFDDLVVDSREPPIILAADSTGSLLLMLPSSGRVSDYRQLFAPLRRLSVGVYRNRVFAMCILEPHGVAVAVGIDLASGRFDAKEPILLGVKAGPAGLALVGDAFYLAFVDASDADARRCCLCVLQKFSSNSAGTNQFLPHLPANRPPIRDLATASVDYSGTNRRLLILDAGGIVIWDVGLPACRLLTVLLPPPDLRVLAMCPAACQNPLTTVAYPERRLFLVYENVKETEPRGPNNNDNNSYTRKKIKSCSVGFIHLPHPPVPQPNVPPKLQSQLRPNLLMQQQLQQPVLFSTGNPLLLPRLPDSASWMATSQSAQWSVRPVFPAVSNPVWRPL</sequence>
<organism evidence="2 3">
    <name type="scientific">Macrostomum lignano</name>
    <dbReference type="NCBI Taxonomy" id="282301"/>
    <lineage>
        <taxon>Eukaryota</taxon>
        <taxon>Metazoa</taxon>
        <taxon>Spiralia</taxon>
        <taxon>Lophotrochozoa</taxon>
        <taxon>Platyhelminthes</taxon>
        <taxon>Rhabditophora</taxon>
        <taxon>Macrostomorpha</taxon>
        <taxon>Macrostomida</taxon>
        <taxon>Macrostomidae</taxon>
        <taxon>Macrostomum</taxon>
    </lineage>
</organism>
<evidence type="ECO:0000313" key="3">
    <source>
        <dbReference type="Proteomes" id="UP000215902"/>
    </source>
</evidence>
<name>A0A267FJ40_9PLAT</name>
<proteinExistence type="predicted"/>
<keyword evidence="3" id="KW-1185">Reference proteome</keyword>
<dbReference type="Proteomes" id="UP000215902">
    <property type="component" value="Unassembled WGS sequence"/>
</dbReference>
<feature type="compositionally biased region" description="Basic and acidic residues" evidence="1">
    <location>
        <begin position="155"/>
        <end position="169"/>
    </location>
</feature>